<feature type="compositionally biased region" description="Basic and acidic residues" evidence="1">
    <location>
        <begin position="33"/>
        <end position="51"/>
    </location>
</feature>
<proteinExistence type="predicted"/>
<dbReference type="Proteomes" id="UP001610432">
    <property type="component" value="Unassembled WGS sequence"/>
</dbReference>
<sequence>MPRTVPWLTGVIKSRKDSDSPTPQIKRTSSPRVKNETPSKRETPPSKRDFFRSSPSPPSSPVHRCPSEEFLNEGLDGDDIYIMVEDEFYTVAQSFTKHLHYAEYVRRGREAKARNAAKIEDIARPTNGTTDMSDELKKKYAAEDLKASQKKGLDRIYGNGSRESYERETPQDDVDEENSWAGTHLQDLMLSPRRARLLVGKTGVRSTTRAAAGFAQANGTGKGGLTDGDRVAEDEVETSLPCETTDEDDDLDAVALRPVSAVARPAAAVRRSSSVMSRRNHITADLESRSLSGAVHPTEDTTKQVRVTQSGNTPTTTQAKRRLIFDDFGELPEKPQVADPENKPSATTRTKKRLIFDDFDELPEPPRPSVQPQERRSGFTNAQWVKHKDKDAGAKKSRLNEVPTFLI</sequence>
<evidence type="ECO:0000256" key="1">
    <source>
        <dbReference type="SAM" id="MobiDB-lite"/>
    </source>
</evidence>
<feature type="region of interest" description="Disordered" evidence="1">
    <location>
        <begin position="144"/>
        <end position="177"/>
    </location>
</feature>
<gene>
    <name evidence="2" type="ORF">BJX67DRAFT_309544</name>
</gene>
<feature type="compositionally biased region" description="Basic and acidic residues" evidence="1">
    <location>
        <begin position="144"/>
        <end position="154"/>
    </location>
</feature>
<evidence type="ECO:0000313" key="3">
    <source>
        <dbReference type="Proteomes" id="UP001610432"/>
    </source>
</evidence>
<keyword evidence="3" id="KW-1185">Reference proteome</keyword>
<dbReference type="EMBL" id="JBFXLQ010000070">
    <property type="protein sequence ID" value="KAL2862267.1"/>
    <property type="molecule type" value="Genomic_DNA"/>
</dbReference>
<dbReference type="GeneID" id="98142197"/>
<evidence type="ECO:0000313" key="2">
    <source>
        <dbReference type="EMBL" id="KAL2862267.1"/>
    </source>
</evidence>
<comment type="caution">
    <text evidence="2">The sequence shown here is derived from an EMBL/GenBank/DDBJ whole genome shotgun (WGS) entry which is preliminary data.</text>
</comment>
<accession>A0ABR4LCJ9</accession>
<reference evidence="2 3" key="1">
    <citation type="submission" date="2024-07" db="EMBL/GenBank/DDBJ databases">
        <title>Section-level genome sequencing and comparative genomics of Aspergillus sections Usti and Cavernicolus.</title>
        <authorList>
            <consortium name="Lawrence Berkeley National Laboratory"/>
            <person name="Nybo J.L."/>
            <person name="Vesth T.C."/>
            <person name="Theobald S."/>
            <person name="Frisvad J.C."/>
            <person name="Larsen T.O."/>
            <person name="Kjaerboelling I."/>
            <person name="Rothschild-Mancinelli K."/>
            <person name="Lyhne E.K."/>
            <person name="Kogle M.E."/>
            <person name="Barry K."/>
            <person name="Clum A."/>
            <person name="Na H."/>
            <person name="Ledsgaard L."/>
            <person name="Lin J."/>
            <person name="Lipzen A."/>
            <person name="Kuo A."/>
            <person name="Riley R."/>
            <person name="Mondo S."/>
            <person name="Labutti K."/>
            <person name="Haridas S."/>
            <person name="Pangalinan J."/>
            <person name="Salamov A.A."/>
            <person name="Simmons B.A."/>
            <person name="Magnuson J.K."/>
            <person name="Chen J."/>
            <person name="Drula E."/>
            <person name="Henrissat B."/>
            <person name="Wiebenga A."/>
            <person name="Lubbers R.J."/>
            <person name="Gomes A.C."/>
            <person name="Macurrencykelacurrency M.R."/>
            <person name="Stajich J."/>
            <person name="Grigoriev I.V."/>
            <person name="Mortensen U.H."/>
            <person name="De Vries R.P."/>
            <person name="Baker S.E."/>
            <person name="Andersen M.R."/>
        </authorList>
    </citation>
    <scope>NUCLEOTIDE SEQUENCE [LARGE SCALE GENOMIC DNA]</scope>
    <source>
        <strain evidence="2 3">CBS 449.75</strain>
    </source>
</reference>
<feature type="region of interest" description="Disordered" evidence="1">
    <location>
        <begin position="1"/>
        <end position="70"/>
    </location>
</feature>
<dbReference type="RefSeq" id="XP_070881246.1">
    <property type="nucleotide sequence ID" value="XM_071027125.1"/>
</dbReference>
<feature type="compositionally biased region" description="Polar residues" evidence="1">
    <location>
        <begin position="20"/>
        <end position="32"/>
    </location>
</feature>
<feature type="region of interest" description="Disordered" evidence="1">
    <location>
        <begin position="331"/>
        <end position="407"/>
    </location>
</feature>
<organism evidence="2 3">
    <name type="scientific">Aspergillus lucknowensis</name>
    <dbReference type="NCBI Taxonomy" id="176173"/>
    <lineage>
        <taxon>Eukaryota</taxon>
        <taxon>Fungi</taxon>
        <taxon>Dikarya</taxon>
        <taxon>Ascomycota</taxon>
        <taxon>Pezizomycotina</taxon>
        <taxon>Eurotiomycetes</taxon>
        <taxon>Eurotiomycetidae</taxon>
        <taxon>Eurotiales</taxon>
        <taxon>Aspergillaceae</taxon>
        <taxon>Aspergillus</taxon>
        <taxon>Aspergillus subgen. Nidulantes</taxon>
    </lineage>
</organism>
<name>A0ABR4LCJ9_9EURO</name>
<protein>
    <submittedName>
        <fullName evidence="2">Uncharacterized protein</fullName>
    </submittedName>
</protein>